<keyword evidence="3" id="KW-1185">Reference proteome</keyword>
<dbReference type="EMBL" id="JACJQB010000006">
    <property type="protein sequence ID" value="MBD2187508.1"/>
    <property type="molecule type" value="Genomic_DNA"/>
</dbReference>
<accession>A0ABR7ZU43</accession>
<evidence type="ECO:0000256" key="1">
    <source>
        <dbReference type="SAM" id="Phobius"/>
    </source>
</evidence>
<dbReference type="InterPro" id="IPR011727">
    <property type="entry name" value="CHP02117"/>
</dbReference>
<dbReference type="Pfam" id="PF09601">
    <property type="entry name" value="DUF2459"/>
    <property type="match status" value="1"/>
</dbReference>
<keyword evidence="1" id="KW-1133">Transmembrane helix</keyword>
<sequence length="217" mass="24315">MTRKHWLIIIFGIFLGLAMAIASYFLYCPNQILVLDPSSKSNSKNRVVYFVQHDWHSGLAWQQQQGEKFGAEAWKDAPYVEVGWGDRQFYYANDQSILSMLRAVFIPSDSVIHVASLAVSPAQFFQVPVLPMTLSEVGFQNLFNYVKNTFAVDGNGDRLAAIGQGQYVISNFYAAVPRYFGLFNCNTWAAEALRQAGVAVCPNRALMAKDLGKQLIK</sequence>
<protein>
    <submittedName>
        <fullName evidence="2">DUF2459 domain-containing protein</fullName>
    </submittedName>
</protein>
<feature type="transmembrane region" description="Helical" evidence="1">
    <location>
        <begin position="7"/>
        <end position="27"/>
    </location>
</feature>
<dbReference type="Proteomes" id="UP000642094">
    <property type="component" value="Unassembled WGS sequence"/>
</dbReference>
<dbReference type="RefSeq" id="WP_190402390.1">
    <property type="nucleotide sequence ID" value="NZ_JACJQB010000006.1"/>
</dbReference>
<keyword evidence="1" id="KW-0812">Transmembrane</keyword>
<evidence type="ECO:0000313" key="2">
    <source>
        <dbReference type="EMBL" id="MBD2187508.1"/>
    </source>
</evidence>
<proteinExistence type="predicted"/>
<name>A0ABR7ZU43_9CYAN</name>
<evidence type="ECO:0000313" key="3">
    <source>
        <dbReference type="Proteomes" id="UP000642094"/>
    </source>
</evidence>
<organism evidence="2 3">
    <name type="scientific">Pseudanabaena mucicola FACHB-723</name>
    <dbReference type="NCBI Taxonomy" id="2692860"/>
    <lineage>
        <taxon>Bacteria</taxon>
        <taxon>Bacillati</taxon>
        <taxon>Cyanobacteriota</taxon>
        <taxon>Cyanophyceae</taxon>
        <taxon>Pseudanabaenales</taxon>
        <taxon>Pseudanabaenaceae</taxon>
        <taxon>Pseudanabaena</taxon>
    </lineage>
</organism>
<reference evidence="2 3" key="1">
    <citation type="journal article" date="2020" name="ISME J.">
        <title>Comparative genomics reveals insights into cyanobacterial evolution and habitat adaptation.</title>
        <authorList>
            <person name="Chen M.Y."/>
            <person name="Teng W.K."/>
            <person name="Zhao L."/>
            <person name="Hu C.X."/>
            <person name="Zhou Y.K."/>
            <person name="Han B.P."/>
            <person name="Song L.R."/>
            <person name="Shu W.S."/>
        </authorList>
    </citation>
    <scope>NUCLEOTIDE SEQUENCE [LARGE SCALE GENOMIC DNA]</scope>
    <source>
        <strain evidence="2 3">FACHB-723</strain>
    </source>
</reference>
<gene>
    <name evidence="2" type="ORF">H6F41_05030</name>
</gene>
<comment type="caution">
    <text evidence="2">The sequence shown here is derived from an EMBL/GenBank/DDBJ whole genome shotgun (WGS) entry which is preliminary data.</text>
</comment>
<keyword evidence="1" id="KW-0472">Membrane</keyword>